<protein>
    <submittedName>
        <fullName evidence="1">Uncharacterized protein</fullName>
    </submittedName>
</protein>
<organism evidence="1 2">
    <name type="scientific">Olsenella profusa F0195</name>
    <dbReference type="NCBI Taxonomy" id="1125712"/>
    <lineage>
        <taxon>Bacteria</taxon>
        <taxon>Bacillati</taxon>
        <taxon>Actinomycetota</taxon>
        <taxon>Coriobacteriia</taxon>
        <taxon>Coriobacteriales</taxon>
        <taxon>Atopobiaceae</taxon>
        <taxon>Olsenella</taxon>
    </lineage>
</organism>
<gene>
    <name evidence="1" type="ORF">HMPREF1316_0512</name>
</gene>
<name>U2V2B2_9ACTN</name>
<accession>U2V2B2</accession>
<dbReference type="STRING" id="1125712.HMPREF1316_0512"/>
<keyword evidence="2" id="KW-1185">Reference proteome</keyword>
<evidence type="ECO:0000313" key="2">
    <source>
        <dbReference type="Proteomes" id="UP000016638"/>
    </source>
</evidence>
<reference evidence="1 2" key="1">
    <citation type="submission" date="2013-08" db="EMBL/GenBank/DDBJ databases">
        <authorList>
            <person name="Durkin A.S."/>
            <person name="Haft D.R."/>
            <person name="McCorrison J."/>
            <person name="Torralba M."/>
            <person name="Gillis M."/>
            <person name="Haft D.H."/>
            <person name="Methe B."/>
            <person name="Sutton G."/>
            <person name="Nelson K.E."/>
        </authorList>
    </citation>
    <scope>NUCLEOTIDE SEQUENCE [LARGE SCALE GENOMIC DNA]</scope>
    <source>
        <strain evidence="1 2">F0195</strain>
    </source>
</reference>
<dbReference type="EMBL" id="AWEZ01000062">
    <property type="protein sequence ID" value="ERL06806.1"/>
    <property type="molecule type" value="Genomic_DNA"/>
</dbReference>
<evidence type="ECO:0000313" key="1">
    <source>
        <dbReference type="EMBL" id="ERL06806.1"/>
    </source>
</evidence>
<proteinExistence type="predicted"/>
<dbReference type="Proteomes" id="UP000016638">
    <property type="component" value="Unassembled WGS sequence"/>
</dbReference>
<sequence>MGYQYHVAYVCLSRSGGIGFGSVEVSRPSPLASPGEVTEMGEDIARDQGLERAVVLNVVSFGPVTGPAGGVRL</sequence>
<dbReference type="AlphaFoldDB" id="U2V2B2"/>
<comment type="caution">
    <text evidence="1">The sequence shown here is derived from an EMBL/GenBank/DDBJ whole genome shotgun (WGS) entry which is preliminary data.</text>
</comment>
<dbReference type="PATRIC" id="fig|1125712.3.peg.1936"/>